<reference evidence="5" key="1">
    <citation type="submission" date="2021-11" db="EMBL/GenBank/DDBJ databases">
        <title>Isoprene-degrading acetogen.</title>
        <authorList>
            <person name="Yang Y."/>
            <person name="Jin H."/>
            <person name="Yan J."/>
        </authorList>
    </citation>
    <scope>NUCLEOTIDE SEQUENCE</scope>
    <source>
        <strain evidence="5">Berkeley</strain>
    </source>
</reference>
<keyword evidence="6" id="KW-1185">Reference proteome</keyword>
<dbReference type="Gene3D" id="3.90.220.20">
    <property type="entry name" value="DNA methylase specificity domains"/>
    <property type="match status" value="2"/>
</dbReference>
<organism evidence="5 6">
    <name type="scientific">Acetobacterium wieringae</name>
    <dbReference type="NCBI Taxonomy" id="52694"/>
    <lineage>
        <taxon>Bacteria</taxon>
        <taxon>Bacillati</taxon>
        <taxon>Bacillota</taxon>
        <taxon>Clostridia</taxon>
        <taxon>Eubacteriales</taxon>
        <taxon>Eubacteriaceae</taxon>
        <taxon>Acetobacterium</taxon>
    </lineage>
</organism>
<gene>
    <name evidence="5" type="ORF">LNN31_15585</name>
</gene>
<dbReference type="GO" id="GO:0004519">
    <property type="term" value="F:endonuclease activity"/>
    <property type="evidence" value="ECO:0007669"/>
    <property type="project" value="UniProtKB-KW"/>
</dbReference>
<evidence type="ECO:0000313" key="5">
    <source>
        <dbReference type="EMBL" id="UYO62190.1"/>
    </source>
</evidence>
<keyword evidence="5" id="KW-0378">Hydrolase</keyword>
<evidence type="ECO:0000313" key="6">
    <source>
        <dbReference type="Proteomes" id="UP001163550"/>
    </source>
</evidence>
<keyword evidence="2" id="KW-0680">Restriction system</keyword>
<dbReference type="EC" id="3.1.21.-" evidence="5"/>
<keyword evidence="5" id="KW-0540">Nuclease</keyword>
<dbReference type="PANTHER" id="PTHR30408:SF12">
    <property type="entry name" value="TYPE I RESTRICTION ENZYME MJAVIII SPECIFICITY SUBUNIT"/>
    <property type="match status" value="1"/>
</dbReference>
<dbReference type="InterPro" id="IPR052021">
    <property type="entry name" value="Type-I_RS_S_subunit"/>
</dbReference>
<dbReference type="EMBL" id="CP087994">
    <property type="protein sequence ID" value="UYO62190.1"/>
    <property type="molecule type" value="Genomic_DNA"/>
</dbReference>
<dbReference type="Proteomes" id="UP001163550">
    <property type="component" value="Chromosome"/>
</dbReference>
<evidence type="ECO:0000256" key="1">
    <source>
        <dbReference type="ARBA" id="ARBA00010923"/>
    </source>
</evidence>
<evidence type="ECO:0000256" key="3">
    <source>
        <dbReference type="ARBA" id="ARBA00023125"/>
    </source>
</evidence>
<keyword evidence="3" id="KW-0238">DNA-binding</keyword>
<proteinExistence type="inferred from homology"/>
<sequence length="454" mass="51093">MAKKKQELTVEEKLAAALVREDEQPYEVPENWVWTKLNILYNFIDYRGKTPHKISSGVPLITAKNVKQGYIDYSIAEFISHEEYLTRQTRGISHKGDILFTTEAPLGNVAIADLDEFSAGQRLITLQKYPHSAAINNKFYVFYMLSGTFKKDIDDRKTGTTVAGIKAEKLKLVPVPLPPLAEQQRIVDRIESLFDQLDQAKALIQEALDSFATRKAAILHQAFTGALTKKWREDHGVGLESWEVDSLKNLCEVITDGTHQTPHYSTTGYVFLSSKNVTSGKIDWENIKYIPEELHNKLYARLAPQLDDILLAKNGTTGIGAIVDRDCVFDIYVSLALLRPIKSRITSKYLLYSINNPITKNKFNHELTGIGVQNLHLRDIRATTIPVPGLGEQQEIVRILDDLFEKEQAAQDLCDQIDQIETIKKTILGKAFRGELGTNVVGEESAVELLKDVL</sequence>
<feature type="domain" description="Type I restriction modification DNA specificity" evidence="4">
    <location>
        <begin position="240"/>
        <end position="406"/>
    </location>
</feature>
<dbReference type="SUPFAM" id="SSF116734">
    <property type="entry name" value="DNA methylase specificity domain"/>
    <property type="match status" value="2"/>
</dbReference>
<evidence type="ECO:0000259" key="4">
    <source>
        <dbReference type="Pfam" id="PF01420"/>
    </source>
</evidence>
<dbReference type="Pfam" id="PF01420">
    <property type="entry name" value="Methylase_S"/>
    <property type="match status" value="2"/>
</dbReference>
<accession>A0ABY6HCW3</accession>
<protein>
    <submittedName>
        <fullName evidence="5">Restriction endonuclease subunit S</fullName>
        <ecNumber evidence="5">3.1.21.-</ecNumber>
    </submittedName>
</protein>
<comment type="similarity">
    <text evidence="1">Belongs to the type-I restriction system S methylase family.</text>
</comment>
<keyword evidence="5" id="KW-0255">Endonuclease</keyword>
<dbReference type="CDD" id="cd17246">
    <property type="entry name" value="RMtype1_S_SonII-TRD2-CR2_like"/>
    <property type="match status" value="2"/>
</dbReference>
<dbReference type="InterPro" id="IPR000055">
    <property type="entry name" value="Restrct_endonuc_typeI_TRD"/>
</dbReference>
<name>A0ABY6HCW3_9FIRM</name>
<evidence type="ECO:0000256" key="2">
    <source>
        <dbReference type="ARBA" id="ARBA00022747"/>
    </source>
</evidence>
<dbReference type="GO" id="GO:0016787">
    <property type="term" value="F:hydrolase activity"/>
    <property type="evidence" value="ECO:0007669"/>
    <property type="project" value="UniProtKB-KW"/>
</dbReference>
<feature type="domain" description="Type I restriction modification DNA specificity" evidence="4">
    <location>
        <begin position="56"/>
        <end position="205"/>
    </location>
</feature>
<dbReference type="PANTHER" id="PTHR30408">
    <property type="entry name" value="TYPE-1 RESTRICTION ENZYME ECOKI SPECIFICITY PROTEIN"/>
    <property type="match status" value="1"/>
</dbReference>
<dbReference type="InterPro" id="IPR044946">
    <property type="entry name" value="Restrct_endonuc_typeI_TRD_sf"/>
</dbReference>
<dbReference type="RefSeq" id="WP_228881280.1">
    <property type="nucleotide sequence ID" value="NZ_CABIIK010000032.1"/>
</dbReference>